<accession>A0ABP8J442</accession>
<dbReference type="Proteomes" id="UP001500635">
    <property type="component" value="Unassembled WGS sequence"/>
</dbReference>
<dbReference type="SMART" id="SM00347">
    <property type="entry name" value="HTH_MARR"/>
    <property type="match status" value="1"/>
</dbReference>
<keyword evidence="3" id="KW-1185">Reference proteome</keyword>
<evidence type="ECO:0000313" key="3">
    <source>
        <dbReference type="Proteomes" id="UP001500635"/>
    </source>
</evidence>
<dbReference type="PANTHER" id="PTHR39515">
    <property type="entry name" value="CONSERVED PROTEIN"/>
    <property type="match status" value="1"/>
</dbReference>
<gene>
    <name evidence="2" type="ORF">GCM10023147_05300</name>
</gene>
<dbReference type="PANTHER" id="PTHR39515:SF2">
    <property type="entry name" value="HTH-TYPE TRANSCRIPTIONAL REGULATOR RV0880"/>
    <property type="match status" value="1"/>
</dbReference>
<protein>
    <submittedName>
        <fullName evidence="2">MarR family transcriptional regulator</fullName>
    </submittedName>
</protein>
<dbReference type="Gene3D" id="1.10.10.10">
    <property type="entry name" value="Winged helix-like DNA-binding domain superfamily/Winged helix DNA-binding domain"/>
    <property type="match status" value="1"/>
</dbReference>
<dbReference type="InterPro" id="IPR000835">
    <property type="entry name" value="HTH_MarR-typ"/>
</dbReference>
<evidence type="ECO:0000259" key="1">
    <source>
        <dbReference type="PROSITE" id="PS50995"/>
    </source>
</evidence>
<sequence>MDGSGDAARTADALLGVVGLVRRRSRRAVGRPLVDAGLTGSQIELVRTVRREPGIGVAESAERLGLAANSVSTLVRQLADVGVVRRETDPGDRRAVRLHLSEHARRDVEAWRDRRIVAVVRAIEQLDPADRVALGPAIDLFGRLGDLIEVDGAEEGVA</sequence>
<organism evidence="2 3">
    <name type="scientific">Tsukamurella soli</name>
    <dbReference type="NCBI Taxonomy" id="644556"/>
    <lineage>
        <taxon>Bacteria</taxon>
        <taxon>Bacillati</taxon>
        <taxon>Actinomycetota</taxon>
        <taxon>Actinomycetes</taxon>
        <taxon>Mycobacteriales</taxon>
        <taxon>Tsukamurellaceae</taxon>
        <taxon>Tsukamurella</taxon>
    </lineage>
</organism>
<evidence type="ECO:0000313" key="2">
    <source>
        <dbReference type="EMBL" id="GAA4384639.1"/>
    </source>
</evidence>
<proteinExistence type="predicted"/>
<dbReference type="EMBL" id="BAABFR010000005">
    <property type="protein sequence ID" value="GAA4384639.1"/>
    <property type="molecule type" value="Genomic_DNA"/>
</dbReference>
<reference evidence="3" key="1">
    <citation type="journal article" date="2019" name="Int. J. Syst. Evol. Microbiol.">
        <title>The Global Catalogue of Microorganisms (GCM) 10K type strain sequencing project: providing services to taxonomists for standard genome sequencing and annotation.</title>
        <authorList>
            <consortium name="The Broad Institute Genomics Platform"/>
            <consortium name="The Broad Institute Genome Sequencing Center for Infectious Disease"/>
            <person name="Wu L."/>
            <person name="Ma J."/>
        </authorList>
    </citation>
    <scope>NUCLEOTIDE SEQUENCE [LARGE SCALE GENOMIC DNA]</scope>
    <source>
        <strain evidence="3">JCM 17688</strain>
    </source>
</reference>
<name>A0ABP8J442_9ACTN</name>
<dbReference type="InterPro" id="IPR036390">
    <property type="entry name" value="WH_DNA-bd_sf"/>
</dbReference>
<comment type="caution">
    <text evidence="2">The sequence shown here is derived from an EMBL/GenBank/DDBJ whole genome shotgun (WGS) entry which is preliminary data.</text>
</comment>
<dbReference type="SUPFAM" id="SSF46785">
    <property type="entry name" value="Winged helix' DNA-binding domain"/>
    <property type="match status" value="1"/>
</dbReference>
<dbReference type="InterPro" id="IPR036388">
    <property type="entry name" value="WH-like_DNA-bd_sf"/>
</dbReference>
<feature type="domain" description="HTH marR-type" evidence="1">
    <location>
        <begin position="11"/>
        <end position="146"/>
    </location>
</feature>
<dbReference type="PROSITE" id="PS50995">
    <property type="entry name" value="HTH_MARR_2"/>
    <property type="match status" value="1"/>
</dbReference>
<dbReference type="InterPro" id="IPR052526">
    <property type="entry name" value="HTH-type_Bedaq_tolerance"/>
</dbReference>
<dbReference type="Pfam" id="PF01047">
    <property type="entry name" value="MarR"/>
    <property type="match status" value="1"/>
</dbReference>
<dbReference type="RefSeq" id="WP_344990458.1">
    <property type="nucleotide sequence ID" value="NZ_BAABFR010000005.1"/>
</dbReference>